<sequence length="196" mass="21485">MDVGTTLVLIFVLTLALVTALPRNDQESDIGVCGNTCKVNEFCDESQEICLDCSVCVTSGYCAKQDCNGGNNTNATTNALHQTTKAPEMSQPGSPFIHQSSRPTVDDKDDDGDMKSSKNESRENGDTKRNMFLTSTIAICGGFAVACVGVYMYLFHPLGLRSQEITKERDQMAGIYLEEIYRRGKISHKHIGMRQG</sequence>
<protein>
    <submittedName>
        <fullName evidence="4">Uncharacterized protein</fullName>
    </submittedName>
</protein>
<feature type="compositionally biased region" description="Basic and acidic residues" evidence="1">
    <location>
        <begin position="113"/>
        <end position="127"/>
    </location>
</feature>
<feature type="compositionally biased region" description="Polar residues" evidence="1">
    <location>
        <begin position="84"/>
        <end position="103"/>
    </location>
</feature>
<dbReference type="OMA" id="EICDEDK"/>
<evidence type="ECO:0000256" key="1">
    <source>
        <dbReference type="SAM" id="MobiDB-lite"/>
    </source>
</evidence>
<evidence type="ECO:0000313" key="5">
    <source>
        <dbReference type="Proteomes" id="UP000007110"/>
    </source>
</evidence>
<dbReference type="InParanoid" id="A0A7M7NR80"/>
<evidence type="ECO:0000313" key="4">
    <source>
        <dbReference type="EnsemblMetazoa" id="XP_030840478"/>
    </source>
</evidence>
<keyword evidence="2" id="KW-1133">Transmembrane helix</keyword>
<evidence type="ECO:0000256" key="3">
    <source>
        <dbReference type="SAM" id="SignalP"/>
    </source>
</evidence>
<keyword evidence="3" id="KW-0732">Signal</keyword>
<dbReference type="Proteomes" id="UP000007110">
    <property type="component" value="Unassembled WGS sequence"/>
</dbReference>
<dbReference type="AlphaFoldDB" id="A0A7M7NR80"/>
<keyword evidence="2" id="KW-0812">Transmembrane</keyword>
<feature type="signal peptide" evidence="3">
    <location>
        <begin position="1"/>
        <end position="20"/>
    </location>
</feature>
<accession>A0A7M7NR80</accession>
<keyword evidence="2" id="KW-0472">Membrane</keyword>
<reference evidence="4" key="2">
    <citation type="submission" date="2021-01" db="UniProtKB">
        <authorList>
            <consortium name="EnsemblMetazoa"/>
        </authorList>
    </citation>
    <scope>IDENTIFICATION</scope>
</reference>
<dbReference type="RefSeq" id="XP_030840478.1">
    <property type="nucleotide sequence ID" value="XM_030984618.1"/>
</dbReference>
<keyword evidence="5" id="KW-1185">Reference proteome</keyword>
<proteinExistence type="predicted"/>
<name>A0A7M7NR80_STRPU</name>
<feature type="chain" id="PRO_5029463576" evidence="3">
    <location>
        <begin position="21"/>
        <end position="196"/>
    </location>
</feature>
<dbReference type="EnsemblMetazoa" id="XM_030984618">
    <property type="protein sequence ID" value="XP_030840478"/>
    <property type="gene ID" value="LOC105441669"/>
</dbReference>
<evidence type="ECO:0000256" key="2">
    <source>
        <dbReference type="SAM" id="Phobius"/>
    </source>
</evidence>
<feature type="region of interest" description="Disordered" evidence="1">
    <location>
        <begin position="84"/>
        <end position="127"/>
    </location>
</feature>
<reference evidence="5" key="1">
    <citation type="submission" date="2015-02" db="EMBL/GenBank/DDBJ databases">
        <title>Genome sequencing for Strongylocentrotus purpuratus.</title>
        <authorList>
            <person name="Murali S."/>
            <person name="Liu Y."/>
            <person name="Vee V."/>
            <person name="English A."/>
            <person name="Wang M."/>
            <person name="Skinner E."/>
            <person name="Han Y."/>
            <person name="Muzny D.M."/>
            <person name="Worley K.C."/>
            <person name="Gibbs R.A."/>
        </authorList>
    </citation>
    <scope>NUCLEOTIDE SEQUENCE</scope>
</reference>
<dbReference type="GeneID" id="105441669"/>
<feature type="transmembrane region" description="Helical" evidence="2">
    <location>
        <begin position="131"/>
        <end position="154"/>
    </location>
</feature>
<organism evidence="4 5">
    <name type="scientific">Strongylocentrotus purpuratus</name>
    <name type="common">Purple sea urchin</name>
    <dbReference type="NCBI Taxonomy" id="7668"/>
    <lineage>
        <taxon>Eukaryota</taxon>
        <taxon>Metazoa</taxon>
        <taxon>Echinodermata</taxon>
        <taxon>Eleutherozoa</taxon>
        <taxon>Echinozoa</taxon>
        <taxon>Echinoidea</taxon>
        <taxon>Euechinoidea</taxon>
        <taxon>Echinacea</taxon>
        <taxon>Camarodonta</taxon>
        <taxon>Echinidea</taxon>
        <taxon>Strongylocentrotidae</taxon>
        <taxon>Strongylocentrotus</taxon>
    </lineage>
</organism>